<evidence type="ECO:0000259" key="5">
    <source>
        <dbReference type="PROSITE" id="PS50893"/>
    </source>
</evidence>
<proteinExistence type="predicted"/>
<dbReference type="PANTHER" id="PTHR42788">
    <property type="entry name" value="TAURINE IMPORT ATP-BINDING PROTEIN-RELATED"/>
    <property type="match status" value="1"/>
</dbReference>
<reference evidence="6 7" key="1">
    <citation type="journal article" date="2013" name="Genome Announc.">
        <title>Draft Genome Sequence of Rhodococcus opacus Strain M213 Shows a Diverse Catabolic Potential.</title>
        <authorList>
            <person name="Pathak A."/>
            <person name="Green S.J."/>
            <person name="Ogram A."/>
            <person name="Chauhan A."/>
        </authorList>
    </citation>
    <scope>NUCLEOTIDE SEQUENCE [LARGE SCALE GENOMIC DNA]</scope>
    <source>
        <strain evidence="6 7">M213</strain>
    </source>
</reference>
<feature type="compositionally biased region" description="Low complexity" evidence="4">
    <location>
        <begin position="199"/>
        <end position="222"/>
    </location>
</feature>
<accession>K8XSY0</accession>
<dbReference type="SUPFAM" id="SSF52540">
    <property type="entry name" value="P-loop containing nucleoside triphosphate hydrolases"/>
    <property type="match status" value="1"/>
</dbReference>
<dbReference type="GO" id="GO:0005524">
    <property type="term" value="F:ATP binding"/>
    <property type="evidence" value="ECO:0007669"/>
    <property type="project" value="UniProtKB-KW"/>
</dbReference>
<organism evidence="6 7">
    <name type="scientific">Rhodococcus opacus M213</name>
    <dbReference type="NCBI Taxonomy" id="1129896"/>
    <lineage>
        <taxon>Bacteria</taxon>
        <taxon>Bacillati</taxon>
        <taxon>Actinomycetota</taxon>
        <taxon>Actinomycetes</taxon>
        <taxon>Mycobacteriales</taxon>
        <taxon>Nocardiaceae</taxon>
        <taxon>Rhodococcus</taxon>
    </lineage>
</organism>
<dbReference type="EMBL" id="AJYC02000003">
    <property type="protein sequence ID" value="EKT84798.1"/>
    <property type="molecule type" value="Genomic_DNA"/>
</dbReference>
<dbReference type="Proteomes" id="UP000005951">
    <property type="component" value="Unassembled WGS sequence"/>
</dbReference>
<dbReference type="InterPro" id="IPR003439">
    <property type="entry name" value="ABC_transporter-like_ATP-bd"/>
</dbReference>
<feature type="compositionally biased region" description="Low complexity" evidence="4">
    <location>
        <begin position="248"/>
        <end position="265"/>
    </location>
</feature>
<dbReference type="PANTHER" id="PTHR42788:SF13">
    <property type="entry name" value="ALIPHATIC SULFONATES IMPORT ATP-BINDING PROTEIN SSUB"/>
    <property type="match status" value="1"/>
</dbReference>
<dbReference type="GO" id="GO:0016887">
    <property type="term" value="F:ATP hydrolysis activity"/>
    <property type="evidence" value="ECO:0007669"/>
    <property type="project" value="InterPro"/>
</dbReference>
<dbReference type="InterPro" id="IPR027417">
    <property type="entry name" value="P-loop_NTPase"/>
</dbReference>
<dbReference type="Gene3D" id="3.40.50.300">
    <property type="entry name" value="P-loop containing nucleotide triphosphate hydrolases"/>
    <property type="match status" value="1"/>
</dbReference>
<evidence type="ECO:0000256" key="2">
    <source>
        <dbReference type="ARBA" id="ARBA00022741"/>
    </source>
</evidence>
<dbReference type="PROSITE" id="PS00211">
    <property type="entry name" value="ABC_TRANSPORTER_1"/>
    <property type="match status" value="1"/>
</dbReference>
<evidence type="ECO:0000256" key="3">
    <source>
        <dbReference type="ARBA" id="ARBA00022840"/>
    </source>
</evidence>
<feature type="region of interest" description="Disordered" evidence="4">
    <location>
        <begin position="199"/>
        <end position="295"/>
    </location>
</feature>
<evidence type="ECO:0000256" key="1">
    <source>
        <dbReference type="ARBA" id="ARBA00022448"/>
    </source>
</evidence>
<evidence type="ECO:0000313" key="7">
    <source>
        <dbReference type="Proteomes" id="UP000005951"/>
    </source>
</evidence>
<evidence type="ECO:0000313" key="6">
    <source>
        <dbReference type="EMBL" id="EKT84798.1"/>
    </source>
</evidence>
<dbReference type="InterPro" id="IPR003593">
    <property type="entry name" value="AAA+_ATPase"/>
</dbReference>
<dbReference type="PROSITE" id="PS50893">
    <property type="entry name" value="ABC_TRANSPORTER_2"/>
    <property type="match status" value="1"/>
</dbReference>
<dbReference type="InterPro" id="IPR050166">
    <property type="entry name" value="ABC_transporter_ATP-bind"/>
</dbReference>
<protein>
    <submittedName>
        <fullName evidence="6">ABC transporter ATP-binding subunit</fullName>
    </submittedName>
</protein>
<sequence length="295" mass="31981">MTWTGLEPEHASTVLEVRRLKKNYGSGDAIARILADVTFDVQAGEFVCVVGPSGSGKTTLLRSIAGLQAPTDGAVIFEGDTVTEPPRKMAVIFQDYSRSLLPWMTVAANVELPMRNKFDKAERYRRVEEVLVSVGLAGKGDLYPWQMSGGMQQRAAIARGIAYQPDVLLMDEPSRLWTPRPASNSKTLCCACGRTIRPPSCSSPTTSTKPSTSPTESSCSPARRPRSPRTSGWTCPGRAISSRRRPCPATRRSATTSSGSSSGPSHTPPSEDRQNVLPTSRSDPQRSRGCLSRLR</sequence>
<comment type="caution">
    <text evidence="6">The sequence shown here is derived from an EMBL/GenBank/DDBJ whole genome shotgun (WGS) entry which is preliminary data.</text>
</comment>
<keyword evidence="2" id="KW-0547">Nucleotide-binding</keyword>
<evidence type="ECO:0000256" key="4">
    <source>
        <dbReference type="SAM" id="MobiDB-lite"/>
    </source>
</evidence>
<name>K8XSY0_RHOOP</name>
<keyword evidence="3 6" id="KW-0067">ATP-binding</keyword>
<dbReference type="SMART" id="SM00382">
    <property type="entry name" value="AAA"/>
    <property type="match status" value="1"/>
</dbReference>
<dbReference type="Pfam" id="PF00005">
    <property type="entry name" value="ABC_tran"/>
    <property type="match status" value="1"/>
</dbReference>
<dbReference type="InterPro" id="IPR017871">
    <property type="entry name" value="ABC_transporter-like_CS"/>
</dbReference>
<feature type="domain" description="ABC transporter" evidence="5">
    <location>
        <begin position="15"/>
        <end position="255"/>
    </location>
</feature>
<dbReference type="AlphaFoldDB" id="K8XSY0"/>
<gene>
    <name evidence="6" type="ORF">WSS_A00160</name>
</gene>
<keyword evidence="1" id="KW-0813">Transport</keyword>